<dbReference type="AlphaFoldDB" id="A0A401FTH8"/>
<evidence type="ECO:0000313" key="3">
    <source>
        <dbReference type="Proteomes" id="UP000288096"/>
    </source>
</evidence>
<keyword evidence="3" id="KW-1185">Reference proteome</keyword>
<protein>
    <submittedName>
        <fullName evidence="2">Toxin HipA</fullName>
    </submittedName>
</protein>
<sequence length="103" mass="11927">MRRAEVFFHDKRAGILEEVERAKSYRFIYDADYSGPPVSLTMPPDMKRYEFDRFPPFFEGLLPEGIQLEGLLRTRKIDRNDLFNQLVAVGADMVGAATVREIK</sequence>
<reference evidence="3" key="2">
    <citation type="submission" date="2019-01" db="EMBL/GenBank/DDBJ databases">
        <title>Genome sequence of Desulfonema ishimotonii strain Tokyo 01.</title>
        <authorList>
            <person name="Fukui M."/>
        </authorList>
    </citation>
    <scope>NUCLEOTIDE SEQUENCE [LARGE SCALE GENOMIC DNA]</scope>
    <source>
        <strain evidence="3">Tokyo 01</strain>
    </source>
</reference>
<reference evidence="3" key="1">
    <citation type="submission" date="2017-11" db="EMBL/GenBank/DDBJ databases">
        <authorList>
            <person name="Watanabe M."/>
            <person name="Kojima H."/>
        </authorList>
    </citation>
    <scope>NUCLEOTIDE SEQUENCE [LARGE SCALE GENOMIC DNA]</scope>
    <source>
        <strain evidence="3">Tokyo 01</strain>
    </source>
</reference>
<gene>
    <name evidence="2" type="ORF">DENIS_1220</name>
</gene>
<dbReference type="NCBIfam" id="TIGR03071">
    <property type="entry name" value="couple_hipA"/>
    <property type="match status" value="1"/>
</dbReference>
<name>A0A401FTH8_9BACT</name>
<organism evidence="2 3">
    <name type="scientific">Desulfonema ishimotonii</name>
    <dbReference type="NCBI Taxonomy" id="45657"/>
    <lineage>
        <taxon>Bacteria</taxon>
        <taxon>Pseudomonadati</taxon>
        <taxon>Thermodesulfobacteriota</taxon>
        <taxon>Desulfobacteria</taxon>
        <taxon>Desulfobacterales</taxon>
        <taxon>Desulfococcaceae</taxon>
        <taxon>Desulfonema</taxon>
    </lineage>
</organism>
<dbReference type="InterPro" id="IPR017508">
    <property type="entry name" value="HipA_N1"/>
</dbReference>
<evidence type="ECO:0000259" key="1">
    <source>
        <dbReference type="Pfam" id="PF13657"/>
    </source>
</evidence>
<dbReference type="RefSeq" id="WP_124327705.1">
    <property type="nucleotide sequence ID" value="NZ_BEXT01000001.1"/>
</dbReference>
<dbReference type="OrthoDB" id="9805913at2"/>
<proteinExistence type="predicted"/>
<evidence type="ECO:0000313" key="2">
    <source>
        <dbReference type="EMBL" id="GBC60269.1"/>
    </source>
</evidence>
<comment type="caution">
    <text evidence="2">The sequence shown here is derived from an EMBL/GenBank/DDBJ whole genome shotgun (WGS) entry which is preliminary data.</text>
</comment>
<dbReference type="Proteomes" id="UP000288096">
    <property type="component" value="Unassembled WGS sequence"/>
</dbReference>
<dbReference type="Pfam" id="PF13657">
    <property type="entry name" value="Couple_hipA"/>
    <property type="match status" value="1"/>
</dbReference>
<accession>A0A401FTH8</accession>
<dbReference type="EMBL" id="BEXT01000001">
    <property type="protein sequence ID" value="GBC60269.1"/>
    <property type="molecule type" value="Genomic_DNA"/>
</dbReference>
<feature type="domain" description="HipA N-terminal subdomain 1" evidence="1">
    <location>
        <begin position="5"/>
        <end position="99"/>
    </location>
</feature>